<keyword evidence="3" id="KW-1185">Reference proteome</keyword>
<organism evidence="2 3">
    <name type="scientific">Canavalia gladiata</name>
    <name type="common">Sword bean</name>
    <name type="synonym">Dolichos gladiatus</name>
    <dbReference type="NCBI Taxonomy" id="3824"/>
    <lineage>
        <taxon>Eukaryota</taxon>
        <taxon>Viridiplantae</taxon>
        <taxon>Streptophyta</taxon>
        <taxon>Embryophyta</taxon>
        <taxon>Tracheophyta</taxon>
        <taxon>Spermatophyta</taxon>
        <taxon>Magnoliopsida</taxon>
        <taxon>eudicotyledons</taxon>
        <taxon>Gunneridae</taxon>
        <taxon>Pentapetalae</taxon>
        <taxon>rosids</taxon>
        <taxon>fabids</taxon>
        <taxon>Fabales</taxon>
        <taxon>Fabaceae</taxon>
        <taxon>Papilionoideae</taxon>
        <taxon>50 kb inversion clade</taxon>
        <taxon>NPAAA clade</taxon>
        <taxon>indigoferoid/millettioid clade</taxon>
        <taxon>Phaseoleae</taxon>
        <taxon>Canavalia</taxon>
    </lineage>
</organism>
<evidence type="ECO:0000256" key="1">
    <source>
        <dbReference type="SAM" id="Phobius"/>
    </source>
</evidence>
<evidence type="ECO:0000313" key="2">
    <source>
        <dbReference type="EMBL" id="KAK7305329.1"/>
    </source>
</evidence>
<reference evidence="2 3" key="1">
    <citation type="submission" date="2024-01" db="EMBL/GenBank/DDBJ databases">
        <title>The genomes of 5 underutilized Papilionoideae crops provide insights into root nodulation and disease resistanc.</title>
        <authorList>
            <person name="Jiang F."/>
        </authorList>
    </citation>
    <scope>NUCLEOTIDE SEQUENCE [LARGE SCALE GENOMIC DNA]</scope>
    <source>
        <strain evidence="2">LVBAO_FW01</strain>
        <tissue evidence="2">Leaves</tissue>
    </source>
</reference>
<accession>A0AAN9PP99</accession>
<keyword evidence="1" id="KW-0812">Transmembrane</keyword>
<protein>
    <submittedName>
        <fullName evidence="2">Uncharacterized protein</fullName>
    </submittedName>
</protein>
<keyword evidence="1" id="KW-1133">Transmembrane helix</keyword>
<dbReference type="EMBL" id="JAYMYQ010000011">
    <property type="protein sequence ID" value="KAK7305329.1"/>
    <property type="molecule type" value="Genomic_DNA"/>
</dbReference>
<dbReference type="InterPro" id="IPR053258">
    <property type="entry name" value="Ca-permeable_cation_channel"/>
</dbReference>
<dbReference type="Proteomes" id="UP001367508">
    <property type="component" value="Unassembled WGS sequence"/>
</dbReference>
<proteinExistence type="predicted"/>
<evidence type="ECO:0000313" key="3">
    <source>
        <dbReference type="Proteomes" id="UP001367508"/>
    </source>
</evidence>
<dbReference type="PANTHER" id="PTHR34115">
    <property type="entry name" value="PROTEIN, PUTATIVE-RELATED"/>
    <property type="match status" value="1"/>
</dbReference>
<dbReference type="AlphaFoldDB" id="A0AAN9PP99"/>
<feature type="transmembrane region" description="Helical" evidence="1">
    <location>
        <begin position="35"/>
        <end position="52"/>
    </location>
</feature>
<sequence>MPSKAYTIIFSLELTCLGFKYQASSTNPFQQLGPTALLFVTAIMCHGVASIADTSVLPTIIIFHVSGVIACEALLWILVAEFWRCYIINVLVLFVASICFNYKDTICHLICGTPPNADQTPDLEPQEAQLTELYLESELEILGMIILFSVHTPSAQEPDGHSYNNKQEPEIGLVLVAMVMTTRNEEVCIKMNLTEQSLYCTKLRRARNCAYQFSVTAEFQYHSWTHINFSNKQPQNSLQTPRSPLL</sequence>
<gene>
    <name evidence="2" type="ORF">VNO77_43234</name>
</gene>
<name>A0AAN9PP99_CANGL</name>
<dbReference type="PANTHER" id="PTHR34115:SF17">
    <property type="entry name" value="PROTEIN, PUTATIVE-RELATED"/>
    <property type="match status" value="1"/>
</dbReference>
<keyword evidence="1" id="KW-0472">Membrane</keyword>
<feature type="transmembrane region" description="Helical" evidence="1">
    <location>
        <begin position="86"/>
        <end position="103"/>
    </location>
</feature>
<comment type="caution">
    <text evidence="2">The sequence shown here is derived from an EMBL/GenBank/DDBJ whole genome shotgun (WGS) entry which is preliminary data.</text>
</comment>
<feature type="transmembrane region" description="Helical" evidence="1">
    <location>
        <begin position="58"/>
        <end position="79"/>
    </location>
</feature>